<proteinExistence type="predicted"/>
<reference evidence="2" key="1">
    <citation type="submission" date="2020-12" db="UniProtKB">
        <authorList>
            <consortium name="WormBaseParasite"/>
        </authorList>
    </citation>
    <scope>IDENTIFICATION</scope>
    <source>
        <strain evidence="2">MHco3</strain>
    </source>
</reference>
<keyword evidence="1" id="KW-1185">Reference proteome</keyword>
<organism evidence="1 2">
    <name type="scientific">Haemonchus contortus</name>
    <name type="common">Barber pole worm</name>
    <dbReference type="NCBI Taxonomy" id="6289"/>
    <lineage>
        <taxon>Eukaryota</taxon>
        <taxon>Metazoa</taxon>
        <taxon>Ecdysozoa</taxon>
        <taxon>Nematoda</taxon>
        <taxon>Chromadorea</taxon>
        <taxon>Rhabditida</taxon>
        <taxon>Rhabditina</taxon>
        <taxon>Rhabditomorpha</taxon>
        <taxon>Strongyloidea</taxon>
        <taxon>Trichostrongylidae</taxon>
        <taxon>Haemonchus</taxon>
    </lineage>
</organism>
<protein>
    <submittedName>
        <fullName evidence="2">Dynein light chain</fullName>
    </submittedName>
</protein>
<dbReference type="AlphaFoldDB" id="A0A7I4YUR2"/>
<sequence>MMKNGLVRNACDSADGTWFFVLDTFAADYAHGGEELNPKYNCFDVSKDNTVLQKFKVDLVKPLFNFTEAMQHTSQLANLDLAGGYHKDGYLCKDDQLRNEVVEAVKDAEGSCQGLVNALASKLNRPGWAMNCVVLSSPKGTSRGAYFSNENFCRYDVLKDDKTHTLTLVKLDKSEPEPKD</sequence>
<name>A0A7I4YUR2_HAECO</name>
<accession>A0A7I4YUR2</accession>
<dbReference type="OMA" id="TEAMQHT"/>
<dbReference type="InterPro" id="IPR035274">
    <property type="entry name" value="DUF5352"/>
</dbReference>
<evidence type="ECO:0000313" key="2">
    <source>
        <dbReference type="WBParaSite" id="HCON_00136390-00001"/>
    </source>
</evidence>
<dbReference type="WBParaSite" id="HCON_00136390-00001">
    <property type="protein sequence ID" value="HCON_00136390-00001"/>
    <property type="gene ID" value="HCON_00136390"/>
</dbReference>
<evidence type="ECO:0000313" key="1">
    <source>
        <dbReference type="Proteomes" id="UP000025227"/>
    </source>
</evidence>
<dbReference type="Pfam" id="PF17303">
    <property type="entry name" value="DUF5352"/>
    <property type="match status" value="1"/>
</dbReference>
<dbReference type="Proteomes" id="UP000025227">
    <property type="component" value="Unplaced"/>
</dbReference>